<keyword evidence="2" id="KW-0472">Membrane</keyword>
<accession>A0A2G3PHJ4</accession>
<feature type="compositionally biased region" description="Pro residues" evidence="3">
    <location>
        <begin position="187"/>
        <end position="209"/>
    </location>
</feature>
<evidence type="ECO:0000256" key="2">
    <source>
        <dbReference type="ARBA" id="ARBA00023136"/>
    </source>
</evidence>
<sequence>MSRRFLLWTVSVLTVCLLVAGAIITTIVGLHYRDTKLAEDARGDALEAGKQTATLMFGYQPDNVEQHVADTRKSLSGPAEQQYDEIIKEANLVAEVQKQQVKSEVSIQDAGVVTSSREKALLLIFMNQSVTKGGKDLVSVNASRLQYSMERSGDKWLVTNIDILTDDSVKARLAEEGDKPGASSVPVPVPSQPAPPQSPAPAETPVPTP</sequence>
<dbReference type="GO" id="GO:0016020">
    <property type="term" value="C:membrane"/>
    <property type="evidence" value="ECO:0007669"/>
    <property type="project" value="UniProtKB-SubCell"/>
</dbReference>
<evidence type="ECO:0000256" key="3">
    <source>
        <dbReference type="SAM" id="MobiDB-lite"/>
    </source>
</evidence>
<dbReference type="Proteomes" id="UP000225108">
    <property type="component" value="Unassembled WGS sequence"/>
</dbReference>
<gene>
    <name evidence="4" type="ORF">CSW57_15760</name>
</gene>
<dbReference type="RefSeq" id="WP_099383673.1">
    <property type="nucleotide sequence ID" value="NZ_PEBD01000010.1"/>
</dbReference>
<dbReference type="AlphaFoldDB" id="A0A2G3PHJ4"/>
<evidence type="ECO:0000256" key="1">
    <source>
        <dbReference type="ARBA" id="ARBA00004370"/>
    </source>
</evidence>
<protein>
    <recommendedName>
        <fullName evidence="6">Mce-associated membrane protein</fullName>
    </recommendedName>
</protein>
<name>A0A2G3PHJ4_WILMA</name>
<organism evidence="4 5">
    <name type="scientific">Williamsia marianensis</name>
    <dbReference type="NCBI Taxonomy" id="85044"/>
    <lineage>
        <taxon>Bacteria</taxon>
        <taxon>Bacillati</taxon>
        <taxon>Actinomycetota</taxon>
        <taxon>Actinomycetes</taxon>
        <taxon>Mycobacteriales</taxon>
        <taxon>Nocardiaceae</taxon>
        <taxon>Williamsia</taxon>
    </lineage>
</organism>
<comment type="caution">
    <text evidence="4">The sequence shown here is derived from an EMBL/GenBank/DDBJ whole genome shotgun (WGS) entry which is preliminary data.</text>
</comment>
<dbReference type="PANTHER" id="PTHR37042:SF4">
    <property type="entry name" value="OUTER MEMBRANE PROTEIN RV1973"/>
    <property type="match status" value="1"/>
</dbReference>
<reference evidence="4 5" key="1">
    <citation type="submission" date="2017-10" db="EMBL/GenBank/DDBJ databases">
        <title>The draft genome sequence of Williamsia sp. BULT 1.1 isolated from the semi-arid grassland soils from South Africa.</title>
        <authorList>
            <person name="Kabwe M.H."/>
            <person name="Govender N."/>
            <person name="Mutseka Lunga P."/>
            <person name="Vikram S."/>
            <person name="Makhalanyane T.P."/>
        </authorList>
    </citation>
    <scope>NUCLEOTIDE SEQUENCE [LARGE SCALE GENOMIC DNA]</scope>
    <source>
        <strain evidence="4 5">BULT 1.1</strain>
    </source>
</reference>
<feature type="region of interest" description="Disordered" evidence="3">
    <location>
        <begin position="173"/>
        <end position="209"/>
    </location>
</feature>
<dbReference type="EMBL" id="PEBD01000010">
    <property type="protein sequence ID" value="PHV65260.1"/>
    <property type="molecule type" value="Genomic_DNA"/>
</dbReference>
<comment type="subcellular location">
    <subcellularLocation>
        <location evidence="1">Membrane</location>
    </subcellularLocation>
</comment>
<proteinExistence type="predicted"/>
<evidence type="ECO:0000313" key="5">
    <source>
        <dbReference type="Proteomes" id="UP000225108"/>
    </source>
</evidence>
<evidence type="ECO:0000313" key="4">
    <source>
        <dbReference type="EMBL" id="PHV65260.1"/>
    </source>
</evidence>
<evidence type="ECO:0008006" key="6">
    <source>
        <dbReference type="Google" id="ProtNLM"/>
    </source>
</evidence>
<dbReference type="PANTHER" id="PTHR37042">
    <property type="entry name" value="OUTER MEMBRANE PROTEIN RV1973"/>
    <property type="match status" value="1"/>
</dbReference>